<protein>
    <submittedName>
        <fullName evidence="1">SIMPL domain-containing protein</fullName>
    </submittedName>
</protein>
<accession>A0A4Z1B1T6</accession>
<evidence type="ECO:0000313" key="2">
    <source>
        <dbReference type="Proteomes" id="UP000297998"/>
    </source>
</evidence>
<dbReference type="Gene3D" id="3.30.70.2970">
    <property type="entry name" value="Protein of unknown function (DUF541), domain 2"/>
    <property type="match status" value="1"/>
</dbReference>
<dbReference type="PANTHER" id="PTHR34387:SF2">
    <property type="entry name" value="SLR1258 PROTEIN"/>
    <property type="match status" value="1"/>
</dbReference>
<keyword evidence="2" id="KW-1185">Reference proteome</keyword>
<name>A0A4Z1B1T6_9FLAO</name>
<dbReference type="Pfam" id="PF04402">
    <property type="entry name" value="SIMPL"/>
    <property type="match status" value="1"/>
</dbReference>
<organism evidence="1 2">
    <name type="scientific">Empedobacter tilapiae</name>
    <dbReference type="NCBI Taxonomy" id="2491114"/>
    <lineage>
        <taxon>Bacteria</taxon>
        <taxon>Pseudomonadati</taxon>
        <taxon>Bacteroidota</taxon>
        <taxon>Flavobacteriia</taxon>
        <taxon>Flavobacteriales</taxon>
        <taxon>Weeksellaceae</taxon>
        <taxon>Empedobacter</taxon>
    </lineage>
</organism>
<dbReference type="Proteomes" id="UP000297998">
    <property type="component" value="Unassembled WGS sequence"/>
</dbReference>
<dbReference type="InterPro" id="IPR007497">
    <property type="entry name" value="SIMPL/DUF541"/>
</dbReference>
<dbReference type="InterPro" id="IPR052022">
    <property type="entry name" value="26kDa_periplasmic_antigen"/>
</dbReference>
<dbReference type="PANTHER" id="PTHR34387">
    <property type="entry name" value="SLR1258 PROTEIN"/>
    <property type="match status" value="1"/>
</dbReference>
<dbReference type="InterPro" id="IPR016907">
    <property type="entry name" value="UCP029033"/>
</dbReference>
<gene>
    <name evidence="1" type="ORF">E4J94_13880</name>
</gene>
<proteinExistence type="predicted"/>
<dbReference type="PIRSF" id="PIRSF029033">
    <property type="entry name" value="UCP029033"/>
    <property type="match status" value="1"/>
</dbReference>
<dbReference type="EMBL" id="SRPE01000010">
    <property type="protein sequence ID" value="TGN24326.1"/>
    <property type="molecule type" value="Genomic_DNA"/>
</dbReference>
<dbReference type="OrthoDB" id="9785289at2"/>
<comment type="caution">
    <text evidence="1">The sequence shown here is derived from an EMBL/GenBank/DDBJ whole genome shotgun (WGS) entry which is preliminary data.</text>
</comment>
<evidence type="ECO:0000313" key="1">
    <source>
        <dbReference type="EMBL" id="TGN24326.1"/>
    </source>
</evidence>
<sequence>MNKFSVIVASVLAIGLVFGAFILGNAYKYKFKSTESINVTGNALKDFDADLVKWRATFSRKDFDLRVASDQLKEDQKVVRDFLISQGIKPNEIVFEAVNISKDFQYGTDSNGNSTSQFTGYNLSQDATIESKELDKIEKASREISNLISQGIELSSSNPNYYYSKLEDLKLELIAQASANAKQRAENIATKSGSSLGKLKQADLGIFQITGKNDNEEYSAGGSFNTTSRQKTAQITVRASYNSN</sequence>
<reference evidence="1 2" key="1">
    <citation type="submission" date="2019-03" db="EMBL/GenBank/DDBJ databases">
        <title>Empedobacter tilapiae sp. nov., isolated from an intestine of Nile tilapia Oreochromis niloticus.</title>
        <authorList>
            <person name="Kim Y.-O."/>
            <person name="Yoon J.-H."/>
        </authorList>
    </citation>
    <scope>NUCLEOTIDE SEQUENCE [LARGE SCALE GENOMIC DNA]</scope>
    <source>
        <strain evidence="1 2">MRS2</strain>
    </source>
</reference>
<dbReference type="GO" id="GO:0006974">
    <property type="term" value="P:DNA damage response"/>
    <property type="evidence" value="ECO:0007669"/>
    <property type="project" value="TreeGrafter"/>
</dbReference>
<dbReference type="AlphaFoldDB" id="A0A4Z1B1T6"/>
<dbReference type="RefSeq" id="WP_135836396.1">
    <property type="nucleotide sequence ID" value="NZ_SRPE01000010.1"/>
</dbReference>